<protein>
    <recommendedName>
        <fullName evidence="8">DUF423 domain-containing protein</fullName>
    </recommendedName>
</protein>
<sequence length="124" mass="13260">MSFVTATGLWKAGASFAALGITTSAFGAHYLKAKFPQLTPQSVQNWQTAGSYLIYNGIALLAISQHPRFGRHKYAGPLIMAGTTMFSFSIFGLVLARERFGKVLGPVTPLGGTLMIAGYLALIF</sequence>
<accession>A0A8H3TUP2</accession>
<comment type="subcellular location">
    <subcellularLocation>
        <location evidence="1">Membrane</location>
        <topology evidence="1">Multi-pass membrane protein</topology>
    </subcellularLocation>
</comment>
<evidence type="ECO:0000256" key="3">
    <source>
        <dbReference type="ARBA" id="ARBA00022989"/>
    </source>
</evidence>
<dbReference type="PANTHER" id="PTHR43461">
    <property type="entry name" value="TRANSMEMBRANE PROTEIN 256"/>
    <property type="match status" value="1"/>
</dbReference>
<keyword evidence="2 5" id="KW-0812">Transmembrane</keyword>
<reference evidence="6" key="1">
    <citation type="submission" date="2020-07" db="EMBL/GenBank/DDBJ databases">
        <title>Draft Genome Sequence of a Deep-Sea Yeast, Naganishia (Cryptococcus) liquefaciens strain N6.</title>
        <authorList>
            <person name="Han Y.W."/>
            <person name="Kajitani R."/>
            <person name="Morimoto H."/>
            <person name="Parhat M."/>
            <person name="Tsubouchi H."/>
            <person name="Bakenova O."/>
            <person name="Ogata M."/>
            <person name="Argunhan B."/>
            <person name="Aoki R."/>
            <person name="Kajiwara S."/>
            <person name="Itoh T."/>
            <person name="Iwasaki H."/>
        </authorList>
    </citation>
    <scope>NUCLEOTIDE SEQUENCE</scope>
    <source>
        <strain evidence="6">N6</strain>
    </source>
</reference>
<evidence type="ECO:0008006" key="8">
    <source>
        <dbReference type="Google" id="ProtNLM"/>
    </source>
</evidence>
<feature type="transmembrane region" description="Helical" evidence="5">
    <location>
        <begin position="75"/>
        <end position="97"/>
    </location>
</feature>
<comment type="caution">
    <text evidence="6">The sequence shown here is derived from an EMBL/GenBank/DDBJ whole genome shotgun (WGS) entry which is preliminary data.</text>
</comment>
<evidence type="ECO:0000313" key="6">
    <source>
        <dbReference type="EMBL" id="GHJ87228.1"/>
    </source>
</evidence>
<name>A0A8H3TUP2_9TREE</name>
<keyword evidence="4 5" id="KW-0472">Membrane</keyword>
<evidence type="ECO:0000256" key="2">
    <source>
        <dbReference type="ARBA" id="ARBA00022692"/>
    </source>
</evidence>
<evidence type="ECO:0000256" key="4">
    <source>
        <dbReference type="ARBA" id="ARBA00023136"/>
    </source>
</evidence>
<dbReference type="PANTHER" id="PTHR43461:SF1">
    <property type="entry name" value="TRANSMEMBRANE PROTEIN 256"/>
    <property type="match status" value="1"/>
</dbReference>
<evidence type="ECO:0000256" key="1">
    <source>
        <dbReference type="ARBA" id="ARBA00004141"/>
    </source>
</evidence>
<gene>
    <name evidence="6" type="ORF">NliqN6_3630</name>
</gene>
<dbReference type="GO" id="GO:0016020">
    <property type="term" value="C:membrane"/>
    <property type="evidence" value="ECO:0007669"/>
    <property type="project" value="UniProtKB-SubCell"/>
</dbReference>
<keyword evidence="7" id="KW-1185">Reference proteome</keyword>
<dbReference type="Proteomes" id="UP000620104">
    <property type="component" value="Unassembled WGS sequence"/>
</dbReference>
<proteinExistence type="predicted"/>
<feature type="transmembrane region" description="Helical" evidence="5">
    <location>
        <begin position="103"/>
        <end position="122"/>
    </location>
</feature>
<dbReference type="InterPro" id="IPR006696">
    <property type="entry name" value="DUF423"/>
</dbReference>
<dbReference type="EMBL" id="BLZA01000021">
    <property type="protein sequence ID" value="GHJ87228.1"/>
    <property type="molecule type" value="Genomic_DNA"/>
</dbReference>
<organism evidence="6 7">
    <name type="scientific">Naganishia liquefaciens</name>
    <dbReference type="NCBI Taxonomy" id="104408"/>
    <lineage>
        <taxon>Eukaryota</taxon>
        <taxon>Fungi</taxon>
        <taxon>Dikarya</taxon>
        <taxon>Basidiomycota</taxon>
        <taxon>Agaricomycotina</taxon>
        <taxon>Tremellomycetes</taxon>
        <taxon>Filobasidiales</taxon>
        <taxon>Filobasidiaceae</taxon>
        <taxon>Naganishia</taxon>
    </lineage>
</organism>
<evidence type="ECO:0000256" key="5">
    <source>
        <dbReference type="SAM" id="Phobius"/>
    </source>
</evidence>
<dbReference type="OrthoDB" id="269173at2759"/>
<evidence type="ECO:0000313" key="7">
    <source>
        <dbReference type="Proteomes" id="UP000620104"/>
    </source>
</evidence>
<dbReference type="Pfam" id="PF04241">
    <property type="entry name" value="DUF423"/>
    <property type="match status" value="1"/>
</dbReference>
<dbReference type="AlphaFoldDB" id="A0A8H3TUP2"/>
<keyword evidence="3 5" id="KW-1133">Transmembrane helix</keyword>